<dbReference type="GeneID" id="20641306"/>
<gene>
    <name evidence="2" type="ORF">PHYSODRAFT_295809</name>
</gene>
<feature type="region of interest" description="Disordered" evidence="1">
    <location>
        <begin position="60"/>
        <end position="99"/>
    </location>
</feature>
<dbReference type="AlphaFoldDB" id="G4Z0V9"/>
<evidence type="ECO:0000313" key="3">
    <source>
        <dbReference type="Proteomes" id="UP000002640"/>
    </source>
</evidence>
<feature type="compositionally biased region" description="Basic and acidic residues" evidence="1">
    <location>
        <begin position="84"/>
        <end position="99"/>
    </location>
</feature>
<reference evidence="2 3" key="1">
    <citation type="journal article" date="2006" name="Science">
        <title>Phytophthora genome sequences uncover evolutionary origins and mechanisms of pathogenesis.</title>
        <authorList>
            <person name="Tyler B.M."/>
            <person name="Tripathy S."/>
            <person name="Zhang X."/>
            <person name="Dehal P."/>
            <person name="Jiang R.H."/>
            <person name="Aerts A."/>
            <person name="Arredondo F.D."/>
            <person name="Baxter L."/>
            <person name="Bensasson D."/>
            <person name="Beynon J.L."/>
            <person name="Chapman J."/>
            <person name="Damasceno C.M."/>
            <person name="Dorrance A.E."/>
            <person name="Dou D."/>
            <person name="Dickerman A.W."/>
            <person name="Dubchak I.L."/>
            <person name="Garbelotto M."/>
            <person name="Gijzen M."/>
            <person name="Gordon S.G."/>
            <person name="Govers F."/>
            <person name="Grunwald N.J."/>
            <person name="Huang W."/>
            <person name="Ivors K.L."/>
            <person name="Jones R.W."/>
            <person name="Kamoun S."/>
            <person name="Krampis K."/>
            <person name="Lamour K.H."/>
            <person name="Lee M.K."/>
            <person name="McDonald W.H."/>
            <person name="Medina M."/>
            <person name="Meijer H.J."/>
            <person name="Nordberg E.K."/>
            <person name="Maclean D.J."/>
            <person name="Ospina-Giraldo M.D."/>
            <person name="Morris P.F."/>
            <person name="Phuntumart V."/>
            <person name="Putnam N.H."/>
            <person name="Rash S."/>
            <person name="Rose J.K."/>
            <person name="Sakihama Y."/>
            <person name="Salamov A.A."/>
            <person name="Savidor A."/>
            <person name="Scheuring C.F."/>
            <person name="Smith B.M."/>
            <person name="Sobral B.W."/>
            <person name="Terry A."/>
            <person name="Torto-Alalibo T.A."/>
            <person name="Win J."/>
            <person name="Xu Z."/>
            <person name="Zhang H."/>
            <person name="Grigoriev I.V."/>
            <person name="Rokhsar D.S."/>
            <person name="Boore J.L."/>
        </authorList>
    </citation>
    <scope>NUCLEOTIDE SEQUENCE [LARGE SCALE GENOMIC DNA]</scope>
    <source>
        <strain evidence="2 3">P6497</strain>
    </source>
</reference>
<dbReference type="RefSeq" id="XP_009518672.1">
    <property type="nucleotide sequence ID" value="XM_009520377.1"/>
</dbReference>
<proteinExistence type="predicted"/>
<organism evidence="2 3">
    <name type="scientific">Phytophthora sojae (strain P6497)</name>
    <name type="common">Soybean stem and root rot agent</name>
    <name type="synonym">Phytophthora megasperma f. sp. glycines</name>
    <dbReference type="NCBI Taxonomy" id="1094619"/>
    <lineage>
        <taxon>Eukaryota</taxon>
        <taxon>Sar</taxon>
        <taxon>Stramenopiles</taxon>
        <taxon>Oomycota</taxon>
        <taxon>Peronosporomycetes</taxon>
        <taxon>Peronosporales</taxon>
        <taxon>Peronosporaceae</taxon>
        <taxon>Phytophthora</taxon>
    </lineage>
</organism>
<name>G4Z0V9_PHYSP</name>
<evidence type="ECO:0000313" key="2">
    <source>
        <dbReference type="EMBL" id="EGZ23384.1"/>
    </source>
</evidence>
<keyword evidence="3" id="KW-1185">Reference proteome</keyword>
<dbReference type="Proteomes" id="UP000002640">
    <property type="component" value="Unassembled WGS sequence"/>
</dbReference>
<dbReference type="KEGG" id="psoj:PHYSODRAFT_295809"/>
<dbReference type="EMBL" id="JH159152">
    <property type="protein sequence ID" value="EGZ23384.1"/>
    <property type="molecule type" value="Genomic_DNA"/>
</dbReference>
<evidence type="ECO:0000256" key="1">
    <source>
        <dbReference type="SAM" id="MobiDB-lite"/>
    </source>
</evidence>
<accession>G4Z0V9</accession>
<sequence length="302" mass="33433">MKSPGQVVVLASPCFLLISFRRSGSAIVAGNAAAALAAADSPRDNVEAYVLGQRGSDLKQKRVRRKRAPGGEGLQRGDPLASQPKEDHTGVEQATREPAPRCDLQVDDTFWQQSVEPNFSEKGKQLLILWRFLQHLTIRDLQVDKRMTRTKLDAYWEQVEGAVKAPGDQLEDIVRHFLHDLFGGSVSATPSIIRVVSRCFLGPLPSRSVQRRLHSAWTVRDNDVPTKDQLHERFIGVVSSVYDAVDDDLREVVPTSGTIFSEDWGKSLPMLVDAVLSIVYGQTRFNVLQPSMSSLLMGLSTS</sequence>
<protein>
    <submittedName>
        <fullName evidence="2">Uncharacterized protein</fullName>
    </submittedName>
</protein>
<dbReference type="InParanoid" id="G4Z0V9"/>